<proteinExistence type="predicted"/>
<dbReference type="AlphaFoldDB" id="A0AAT9HFY9"/>
<dbReference type="EMBL" id="AP035768">
    <property type="protein sequence ID" value="BFO16340.1"/>
    <property type="molecule type" value="Genomic_DNA"/>
</dbReference>
<reference evidence="1" key="1">
    <citation type="submission" date="2024-06" db="EMBL/GenBank/DDBJ databases">
        <authorList>
            <consortium name="consrtm"/>
            <person name="Uemura M."/>
            <person name="Terahara T."/>
        </authorList>
    </citation>
    <scope>NUCLEOTIDE SEQUENCE</scope>
    <source>
        <strain evidence="1">KM77-8</strain>
    </source>
</reference>
<name>A0AAT9HFY9_9ACTN</name>
<reference evidence="1" key="2">
    <citation type="submission" date="2024-07" db="EMBL/GenBank/DDBJ databases">
        <title>Streptomyces haneummycinica sp. nov., a new antibiotic-producing actinobacterium isolated from marine sediment.</title>
        <authorList>
            <person name="Uemura M."/>
            <person name="Hamada M."/>
            <person name="Hirano S."/>
            <person name="Kobayashi K."/>
            <person name="Ohshiro T."/>
            <person name="Kobayashi T."/>
            <person name="Terahara T."/>
        </authorList>
    </citation>
    <scope>NUCLEOTIDE SEQUENCE</scope>
    <source>
        <strain evidence="1">KM77-8</strain>
    </source>
</reference>
<organism evidence="1">
    <name type="scientific">Streptomyces haneummycinicus</name>
    <dbReference type="NCBI Taxonomy" id="3074435"/>
    <lineage>
        <taxon>Bacteria</taxon>
        <taxon>Bacillati</taxon>
        <taxon>Actinomycetota</taxon>
        <taxon>Actinomycetes</taxon>
        <taxon>Kitasatosporales</taxon>
        <taxon>Streptomycetaceae</taxon>
        <taxon>Streptomyces</taxon>
    </lineage>
</organism>
<accession>A0AAT9HFY9</accession>
<sequence length="130" mass="14596">MLVDGLDEEARPGPLIELLARLRVFGFRLLLVFRHEGGPGWTACRDLLLLPALLRHADGLLERLKKAESSGDVQRGIVNSASLGSVTETADRHRATRRLLEDVRDPQQRLNRLRALIKTLRADLSKAERT</sequence>
<evidence type="ECO:0000313" key="1">
    <source>
        <dbReference type="EMBL" id="BFO16340.1"/>
    </source>
</evidence>
<gene>
    <name evidence="1" type="ORF">SHKM778_27280</name>
</gene>
<protein>
    <submittedName>
        <fullName evidence="1">Uncharacterized protein</fullName>
    </submittedName>
</protein>